<gene>
    <name evidence="3" type="ORF">GCM10023116_31070</name>
</gene>
<dbReference type="RefSeq" id="WP_345197073.1">
    <property type="nucleotide sequence ID" value="NZ_BAABFL010000422.1"/>
</dbReference>
<dbReference type="InterPro" id="IPR018537">
    <property type="entry name" value="Peptidoglycan-bd_3"/>
</dbReference>
<evidence type="ECO:0000259" key="1">
    <source>
        <dbReference type="Pfam" id="PF05838"/>
    </source>
</evidence>
<feature type="domain" description="TtsA-like Glycoside hydrolase family 108" evidence="1">
    <location>
        <begin position="15"/>
        <end position="90"/>
    </location>
</feature>
<keyword evidence="4" id="KW-1185">Reference proteome</keyword>
<dbReference type="CDD" id="cd13926">
    <property type="entry name" value="N-acetylmuramidase_GH108"/>
    <property type="match status" value="1"/>
</dbReference>
<dbReference type="Pfam" id="PF05838">
    <property type="entry name" value="Glyco_hydro_108"/>
    <property type="match status" value="1"/>
</dbReference>
<dbReference type="Pfam" id="PF09374">
    <property type="entry name" value="PG_binding_3"/>
    <property type="match status" value="1"/>
</dbReference>
<organism evidence="3 4">
    <name type="scientific">Kistimonas scapharcae</name>
    <dbReference type="NCBI Taxonomy" id="1036133"/>
    <lineage>
        <taxon>Bacteria</taxon>
        <taxon>Pseudomonadati</taxon>
        <taxon>Pseudomonadota</taxon>
        <taxon>Gammaproteobacteria</taxon>
        <taxon>Oceanospirillales</taxon>
        <taxon>Endozoicomonadaceae</taxon>
        <taxon>Kistimonas</taxon>
    </lineage>
</organism>
<feature type="domain" description="Peptidoglycan binding" evidence="2">
    <location>
        <begin position="94"/>
        <end position="158"/>
    </location>
</feature>
<evidence type="ECO:0000313" key="4">
    <source>
        <dbReference type="Proteomes" id="UP001500604"/>
    </source>
</evidence>
<reference evidence="4" key="1">
    <citation type="journal article" date="2019" name="Int. J. Syst. Evol. Microbiol.">
        <title>The Global Catalogue of Microorganisms (GCM) 10K type strain sequencing project: providing services to taxonomists for standard genome sequencing and annotation.</title>
        <authorList>
            <consortium name="The Broad Institute Genomics Platform"/>
            <consortium name="The Broad Institute Genome Sequencing Center for Infectious Disease"/>
            <person name="Wu L."/>
            <person name="Ma J."/>
        </authorList>
    </citation>
    <scope>NUCLEOTIDE SEQUENCE [LARGE SCALE GENOMIC DNA]</scope>
    <source>
        <strain evidence="4">JCM 17805</strain>
    </source>
</reference>
<name>A0ABP8V5M2_9GAMM</name>
<dbReference type="SUPFAM" id="SSF53955">
    <property type="entry name" value="Lysozyme-like"/>
    <property type="match status" value="1"/>
</dbReference>
<dbReference type="InterPro" id="IPR008565">
    <property type="entry name" value="TtsA-like_GH18_dom"/>
</dbReference>
<evidence type="ECO:0000313" key="3">
    <source>
        <dbReference type="EMBL" id="GAA4650824.1"/>
    </source>
</evidence>
<dbReference type="Gene3D" id="1.20.141.10">
    <property type="entry name" value="Chitosanase, subunit A, domain 1"/>
    <property type="match status" value="1"/>
</dbReference>
<dbReference type="InterPro" id="IPR023346">
    <property type="entry name" value="Lysozyme-like_dom_sf"/>
</dbReference>
<sequence length="176" mass="19857">MKTHTYPATFETALRFTLEREGGYVNDSADLGGETNMGISSVWHEGESIAAMTHDRARQIYYQNYWQPCQCDSLPLSLAVLVFDTAVVMGQGDAVRYLQQSLGVSADGIIGPKTLAAANGMAPSSVIPDFLSRRVRHHHRMCVNRPEQERFFRGWVKRCQLLQQFVYTERLVIATE</sequence>
<evidence type="ECO:0000259" key="2">
    <source>
        <dbReference type="Pfam" id="PF09374"/>
    </source>
</evidence>
<dbReference type="Proteomes" id="UP001500604">
    <property type="component" value="Unassembled WGS sequence"/>
</dbReference>
<accession>A0ABP8V5M2</accession>
<comment type="caution">
    <text evidence="3">The sequence shown here is derived from an EMBL/GenBank/DDBJ whole genome shotgun (WGS) entry which is preliminary data.</text>
</comment>
<dbReference type="EMBL" id="BAABFL010000422">
    <property type="protein sequence ID" value="GAA4650824.1"/>
    <property type="molecule type" value="Genomic_DNA"/>
</dbReference>
<protein>
    <submittedName>
        <fullName evidence="3">Holin-associated N-acetylmuramidase</fullName>
    </submittedName>
</protein>
<proteinExistence type="predicted"/>